<name>A0A401PZY0_SCYTO</name>
<evidence type="ECO:0000313" key="3">
    <source>
        <dbReference type="EMBL" id="GCB78719.1"/>
    </source>
</evidence>
<keyword evidence="4" id="KW-1185">Reference proteome</keyword>
<dbReference type="OrthoDB" id="9950932at2759"/>
<feature type="compositionally biased region" description="Polar residues" evidence="1">
    <location>
        <begin position="21"/>
        <end position="31"/>
    </location>
</feature>
<gene>
    <name evidence="3" type="ORF">scyTo_0020139</name>
</gene>
<dbReference type="Pfam" id="PF15327">
    <property type="entry name" value="Tankyrase_bdg_C"/>
    <property type="match status" value="1"/>
</dbReference>
<proteinExistence type="predicted"/>
<feature type="domain" description="Tankyrase 1-binding protein C-terminal" evidence="2">
    <location>
        <begin position="5"/>
        <end position="62"/>
    </location>
</feature>
<dbReference type="InterPro" id="IPR040006">
    <property type="entry name" value="TNKS1BP1-like"/>
</dbReference>
<evidence type="ECO:0000259" key="2">
    <source>
        <dbReference type="Pfam" id="PF15327"/>
    </source>
</evidence>
<accession>A0A401PZY0</accession>
<dbReference type="InterPro" id="IPR032764">
    <property type="entry name" value="Tankyrase-bd_C"/>
</dbReference>
<dbReference type="PANTHER" id="PTHR22042">
    <property type="entry name" value="TANKYRASE 1 BINDING PROTEIN"/>
    <property type="match status" value="1"/>
</dbReference>
<feature type="non-terminal residue" evidence="3">
    <location>
        <position position="1"/>
    </location>
</feature>
<comment type="caution">
    <text evidence="3">The sequence shown here is derived from an EMBL/GenBank/DDBJ whole genome shotgun (WGS) entry which is preliminary data.</text>
</comment>
<protein>
    <recommendedName>
        <fullName evidence="2">Tankyrase 1-binding protein C-terminal domain-containing protein</fullName>
    </recommendedName>
</protein>
<organism evidence="3 4">
    <name type="scientific">Scyliorhinus torazame</name>
    <name type="common">Cloudy catshark</name>
    <name type="synonym">Catulus torazame</name>
    <dbReference type="NCBI Taxonomy" id="75743"/>
    <lineage>
        <taxon>Eukaryota</taxon>
        <taxon>Metazoa</taxon>
        <taxon>Chordata</taxon>
        <taxon>Craniata</taxon>
        <taxon>Vertebrata</taxon>
        <taxon>Chondrichthyes</taxon>
        <taxon>Elasmobranchii</taxon>
        <taxon>Galeomorphii</taxon>
        <taxon>Galeoidea</taxon>
        <taxon>Carcharhiniformes</taxon>
        <taxon>Scyliorhinidae</taxon>
        <taxon>Scyliorhinus</taxon>
    </lineage>
</organism>
<sequence length="74" mass="8633">ASLRRNRQEEDDDESSCEQQRCNSCTPSSAQHELRMLPTTPSRVEGSEEMSPPWLQELKSKKRLSQHHPDRKNE</sequence>
<dbReference type="AlphaFoldDB" id="A0A401PZY0"/>
<feature type="region of interest" description="Disordered" evidence="1">
    <location>
        <begin position="1"/>
        <end position="74"/>
    </location>
</feature>
<reference evidence="3 4" key="1">
    <citation type="journal article" date="2018" name="Nat. Ecol. Evol.">
        <title>Shark genomes provide insights into elasmobranch evolution and the origin of vertebrates.</title>
        <authorList>
            <person name="Hara Y"/>
            <person name="Yamaguchi K"/>
            <person name="Onimaru K"/>
            <person name="Kadota M"/>
            <person name="Koyanagi M"/>
            <person name="Keeley SD"/>
            <person name="Tatsumi K"/>
            <person name="Tanaka K"/>
            <person name="Motone F"/>
            <person name="Kageyama Y"/>
            <person name="Nozu R"/>
            <person name="Adachi N"/>
            <person name="Nishimura O"/>
            <person name="Nakagawa R"/>
            <person name="Tanegashima C"/>
            <person name="Kiyatake I"/>
            <person name="Matsumoto R"/>
            <person name="Murakumo K"/>
            <person name="Nishida K"/>
            <person name="Terakita A"/>
            <person name="Kuratani S"/>
            <person name="Sato K"/>
            <person name="Hyodo S Kuraku.S."/>
        </authorList>
    </citation>
    <scope>NUCLEOTIDE SEQUENCE [LARGE SCALE GENOMIC DNA]</scope>
</reference>
<dbReference type="EMBL" id="BFAA01015818">
    <property type="protein sequence ID" value="GCB78719.1"/>
    <property type="molecule type" value="Genomic_DNA"/>
</dbReference>
<evidence type="ECO:0000313" key="4">
    <source>
        <dbReference type="Proteomes" id="UP000288216"/>
    </source>
</evidence>
<dbReference type="PANTHER" id="PTHR22042:SF3">
    <property type="entry name" value="RIKEN CDNA 2900026A02 GENE"/>
    <property type="match status" value="1"/>
</dbReference>
<evidence type="ECO:0000256" key="1">
    <source>
        <dbReference type="SAM" id="MobiDB-lite"/>
    </source>
</evidence>
<dbReference type="Proteomes" id="UP000288216">
    <property type="component" value="Unassembled WGS sequence"/>
</dbReference>